<comment type="caution">
    <text evidence="6">The sequence shown here is derived from an EMBL/GenBank/DDBJ whole genome shotgun (WGS) entry which is preliminary data.</text>
</comment>
<dbReference type="InterPro" id="IPR015422">
    <property type="entry name" value="PyrdxlP-dep_Trfase_small"/>
</dbReference>
<proteinExistence type="inferred from homology"/>
<protein>
    <submittedName>
        <fullName evidence="6">Adenosylmethionine-8-amino-7-oxononanoate aminotransferase</fullName>
    </submittedName>
</protein>
<dbReference type="CDD" id="cd00610">
    <property type="entry name" value="OAT_like"/>
    <property type="match status" value="1"/>
</dbReference>
<evidence type="ECO:0000256" key="1">
    <source>
        <dbReference type="ARBA" id="ARBA00008954"/>
    </source>
</evidence>
<name>A0A852WKT9_9MICO</name>
<evidence type="ECO:0000256" key="5">
    <source>
        <dbReference type="RuleBase" id="RU003560"/>
    </source>
</evidence>
<evidence type="ECO:0000256" key="3">
    <source>
        <dbReference type="ARBA" id="ARBA00022679"/>
    </source>
</evidence>
<dbReference type="InterPro" id="IPR015421">
    <property type="entry name" value="PyrdxlP-dep_Trfase_major"/>
</dbReference>
<dbReference type="Proteomes" id="UP000573599">
    <property type="component" value="Unassembled WGS sequence"/>
</dbReference>
<dbReference type="Gene3D" id="3.40.640.10">
    <property type="entry name" value="Type I PLP-dependent aspartate aminotransferase-like (Major domain)"/>
    <property type="match status" value="1"/>
</dbReference>
<dbReference type="InterPro" id="IPR015424">
    <property type="entry name" value="PyrdxlP-dep_Trfase"/>
</dbReference>
<dbReference type="RefSeq" id="WP_202881160.1">
    <property type="nucleotide sequence ID" value="NZ_JACCAB010000001.1"/>
</dbReference>
<keyword evidence="3 6" id="KW-0808">Transferase</keyword>
<dbReference type="FunFam" id="3.40.640.10:FF:000014">
    <property type="entry name" value="Adenosylmethionine-8-amino-7-oxononanoate aminotransferase, probable"/>
    <property type="match status" value="1"/>
</dbReference>
<dbReference type="InterPro" id="IPR005814">
    <property type="entry name" value="Aminotrans_3"/>
</dbReference>
<dbReference type="GO" id="GO:0030170">
    <property type="term" value="F:pyridoxal phosphate binding"/>
    <property type="evidence" value="ECO:0007669"/>
    <property type="project" value="InterPro"/>
</dbReference>
<dbReference type="Pfam" id="PF00202">
    <property type="entry name" value="Aminotran_3"/>
    <property type="match status" value="1"/>
</dbReference>
<evidence type="ECO:0000256" key="4">
    <source>
        <dbReference type="ARBA" id="ARBA00022898"/>
    </source>
</evidence>
<comment type="similarity">
    <text evidence="1 5">Belongs to the class-III pyridoxal-phosphate-dependent aminotransferase family.</text>
</comment>
<accession>A0A852WKT9</accession>
<keyword evidence="7" id="KW-1185">Reference proteome</keyword>
<organism evidence="6 7">
    <name type="scientific">Pedococcus badiiscoriae</name>
    <dbReference type="NCBI Taxonomy" id="642776"/>
    <lineage>
        <taxon>Bacteria</taxon>
        <taxon>Bacillati</taxon>
        <taxon>Actinomycetota</taxon>
        <taxon>Actinomycetes</taxon>
        <taxon>Micrococcales</taxon>
        <taxon>Intrasporangiaceae</taxon>
        <taxon>Pedococcus</taxon>
    </lineage>
</organism>
<dbReference type="GO" id="GO:0008483">
    <property type="term" value="F:transaminase activity"/>
    <property type="evidence" value="ECO:0007669"/>
    <property type="project" value="UniProtKB-KW"/>
</dbReference>
<keyword evidence="4 5" id="KW-0663">Pyridoxal phosphate</keyword>
<evidence type="ECO:0000313" key="7">
    <source>
        <dbReference type="Proteomes" id="UP000573599"/>
    </source>
</evidence>
<dbReference type="PANTHER" id="PTHR43094:SF1">
    <property type="entry name" value="AMINOTRANSFERASE CLASS-III"/>
    <property type="match status" value="1"/>
</dbReference>
<evidence type="ECO:0000313" key="6">
    <source>
        <dbReference type="EMBL" id="NYG05892.1"/>
    </source>
</evidence>
<keyword evidence="2 6" id="KW-0032">Aminotransferase</keyword>
<dbReference type="SUPFAM" id="SSF53383">
    <property type="entry name" value="PLP-dependent transferases"/>
    <property type="match status" value="1"/>
</dbReference>
<dbReference type="AlphaFoldDB" id="A0A852WKT9"/>
<dbReference type="PANTHER" id="PTHR43094">
    <property type="entry name" value="AMINOTRANSFERASE"/>
    <property type="match status" value="1"/>
</dbReference>
<sequence>MTTDLSISEPSSDTHTPLGKLHSEAARDHLWMHFTRHSVFEDRSDGGLGHSVPIITRGQGHKIWDDRGNEYIDGLAGLFVVQVGHGREELAEAAAKQAKELAFFPLWSYAHPRAIELAERLAAGAPGDLNRVFFTTGGGEAVETAWKLAKQYFKLTGKPTKHKVISRAVAYHGTPQGALSITGIPAAKEMFEPLVPGAFKVPNTNSYRAPEHLRDDEKAFGRWAADRIAEAIEFEGPDTVAAVFLEPVQNSGGCFPPPAGYFERVREICDEYDVLLVSDEVICSFGRIGSMFACDDFGYVPDIITCAKGMTSGYSPIGAMIASDRLFEPFKKGTTYFPHGYTFGGHPVSAAVAMANLDIFEREGLNQHVKDNAPKFRATLEKLLDLPIVGDVRGAGYFYGIELVKDKETRETFNDEESERLLRGYLSKALFDAGLYCRADDRGDPVIQLAPPLIIGQTEFDDIESRLRSVLTGAEKHL</sequence>
<gene>
    <name evidence="6" type="ORF">BJ986_000379</name>
</gene>
<dbReference type="NCBIfam" id="NF005102">
    <property type="entry name" value="PRK06541.1"/>
    <property type="match status" value="1"/>
</dbReference>
<evidence type="ECO:0000256" key="2">
    <source>
        <dbReference type="ARBA" id="ARBA00022576"/>
    </source>
</evidence>
<dbReference type="Gene3D" id="3.90.1150.10">
    <property type="entry name" value="Aspartate Aminotransferase, domain 1"/>
    <property type="match status" value="1"/>
</dbReference>
<dbReference type="EMBL" id="JACCAB010000001">
    <property type="protein sequence ID" value="NYG05892.1"/>
    <property type="molecule type" value="Genomic_DNA"/>
</dbReference>
<reference evidence="6 7" key="1">
    <citation type="submission" date="2020-07" db="EMBL/GenBank/DDBJ databases">
        <title>Sequencing the genomes of 1000 actinobacteria strains.</title>
        <authorList>
            <person name="Klenk H.-P."/>
        </authorList>
    </citation>
    <scope>NUCLEOTIDE SEQUENCE [LARGE SCALE GENOMIC DNA]</scope>
    <source>
        <strain evidence="6 7">DSM 23987</strain>
    </source>
</reference>